<dbReference type="EMBL" id="KN818264">
    <property type="protein sequence ID" value="KIL62938.1"/>
    <property type="molecule type" value="Genomic_DNA"/>
</dbReference>
<gene>
    <name evidence="1" type="ORF">M378DRAFT_80373</name>
</gene>
<dbReference type="GO" id="GO:0030014">
    <property type="term" value="C:CCR4-NOT complex"/>
    <property type="evidence" value="ECO:0007669"/>
    <property type="project" value="InterPro"/>
</dbReference>
<evidence type="ECO:0000313" key="2">
    <source>
        <dbReference type="Proteomes" id="UP000054549"/>
    </source>
</evidence>
<dbReference type="InterPro" id="IPR019312">
    <property type="entry name" value="CNOT11"/>
</dbReference>
<dbReference type="InParanoid" id="A0A0C2X2K5"/>
<protein>
    <submittedName>
        <fullName evidence="1">Uncharacterized protein</fullName>
    </submittedName>
</protein>
<accession>A0A0C2X2K5</accession>
<evidence type="ECO:0000313" key="1">
    <source>
        <dbReference type="EMBL" id="KIL62938.1"/>
    </source>
</evidence>
<dbReference type="OrthoDB" id="3226845at2759"/>
<dbReference type="AlphaFoldDB" id="A0A0C2X2K5"/>
<organism evidence="1 2">
    <name type="scientific">Amanita muscaria (strain Koide BX008)</name>
    <dbReference type="NCBI Taxonomy" id="946122"/>
    <lineage>
        <taxon>Eukaryota</taxon>
        <taxon>Fungi</taxon>
        <taxon>Dikarya</taxon>
        <taxon>Basidiomycota</taxon>
        <taxon>Agaricomycotina</taxon>
        <taxon>Agaricomycetes</taxon>
        <taxon>Agaricomycetidae</taxon>
        <taxon>Agaricales</taxon>
        <taxon>Pluteineae</taxon>
        <taxon>Amanitaceae</taxon>
        <taxon>Amanita</taxon>
    </lineage>
</organism>
<sequence>MNPPSSSTTPTRPGPLDPVKASVAHLLTRAYSLPCSTAAQAFAHLVQPVARFQLALDALLPLLDAGAVEDEKNEWESLPQRILVAYILFSMYAPYPITVNPFKSVLLVTFVRERNRAVHVANEGGVSSNEQFVWVLWKMLKGDGNDISPYTPSTLARSPLPPKLRASNLILNDALYNTMFDIDDNVYSYFQSQRLRSASSDPYDKNDNQPHTIMTRPLQQQQIAPTRTLEDERQNEKVAHGMKLLLAARERVLTLAEQRTLIPIMPDLAASQLVASLDMAPLAALNPQITHLLVVSIFNNTTKTTNVELLYPYLETLSCLPPTRSSFDLMGRLIQDTSPISLTGYSTVADLIRMEVLGRFVHECITWLERAEVEEREGMVSKDRYAQGVQNLCRFYTSLVRLLIVDPTSDVDSAEMAHFSLRHARFEEANVLYRTLAAAR</sequence>
<reference evidence="1 2" key="1">
    <citation type="submission" date="2014-04" db="EMBL/GenBank/DDBJ databases">
        <title>Evolutionary Origins and Diversification of the Mycorrhizal Mutualists.</title>
        <authorList>
            <consortium name="DOE Joint Genome Institute"/>
            <consortium name="Mycorrhizal Genomics Consortium"/>
            <person name="Kohler A."/>
            <person name="Kuo A."/>
            <person name="Nagy L.G."/>
            <person name="Floudas D."/>
            <person name="Copeland A."/>
            <person name="Barry K.W."/>
            <person name="Cichocki N."/>
            <person name="Veneault-Fourrey C."/>
            <person name="LaButti K."/>
            <person name="Lindquist E.A."/>
            <person name="Lipzen A."/>
            <person name="Lundell T."/>
            <person name="Morin E."/>
            <person name="Murat C."/>
            <person name="Riley R."/>
            <person name="Ohm R."/>
            <person name="Sun H."/>
            <person name="Tunlid A."/>
            <person name="Henrissat B."/>
            <person name="Grigoriev I.V."/>
            <person name="Hibbett D.S."/>
            <person name="Martin F."/>
        </authorList>
    </citation>
    <scope>NUCLEOTIDE SEQUENCE [LARGE SCALE GENOMIC DNA]</scope>
    <source>
        <strain evidence="1 2">Koide BX008</strain>
    </source>
</reference>
<dbReference type="Proteomes" id="UP000054549">
    <property type="component" value="Unassembled WGS sequence"/>
</dbReference>
<dbReference type="STRING" id="946122.A0A0C2X2K5"/>
<dbReference type="HOGENOM" id="CLU_614180_0_0_1"/>
<keyword evidence="2" id="KW-1185">Reference proteome</keyword>
<proteinExistence type="predicted"/>
<dbReference type="Pfam" id="PF10155">
    <property type="entry name" value="CNOT11"/>
    <property type="match status" value="1"/>
</dbReference>
<name>A0A0C2X2K5_AMAMK</name>